<organism evidence="2 3">
    <name type="scientific">Intoshia linei</name>
    <dbReference type="NCBI Taxonomy" id="1819745"/>
    <lineage>
        <taxon>Eukaryota</taxon>
        <taxon>Metazoa</taxon>
        <taxon>Spiralia</taxon>
        <taxon>Lophotrochozoa</taxon>
        <taxon>Mesozoa</taxon>
        <taxon>Orthonectida</taxon>
        <taxon>Rhopaluridae</taxon>
        <taxon>Intoshia</taxon>
    </lineage>
</organism>
<evidence type="ECO:0000313" key="3">
    <source>
        <dbReference type="Proteomes" id="UP000078046"/>
    </source>
</evidence>
<dbReference type="SUPFAM" id="SSF53098">
    <property type="entry name" value="Ribonuclease H-like"/>
    <property type="match status" value="1"/>
</dbReference>
<gene>
    <name evidence="2" type="ORF">A3Q56_00020</name>
</gene>
<dbReference type="Proteomes" id="UP000078046">
    <property type="component" value="Unassembled WGS sequence"/>
</dbReference>
<dbReference type="OrthoDB" id="6142600at2759"/>
<dbReference type="Pfam" id="PF05699">
    <property type="entry name" value="Dimer_Tnp_hAT"/>
    <property type="match status" value="1"/>
</dbReference>
<keyword evidence="3" id="KW-1185">Reference proteome</keyword>
<dbReference type="EMBL" id="LWCA01000001">
    <property type="protein sequence ID" value="OAF72204.1"/>
    <property type="molecule type" value="Genomic_DNA"/>
</dbReference>
<evidence type="ECO:0000259" key="1">
    <source>
        <dbReference type="Pfam" id="PF05699"/>
    </source>
</evidence>
<accession>A0A177BFD9</accession>
<dbReference type="AlphaFoldDB" id="A0A177BFD9"/>
<feature type="domain" description="HAT C-terminal dimerisation" evidence="1">
    <location>
        <begin position="34"/>
        <end position="80"/>
    </location>
</feature>
<comment type="caution">
    <text evidence="2">The sequence shown here is derived from an EMBL/GenBank/DDBJ whole genome shotgun (WGS) entry which is preliminary data.</text>
</comment>
<dbReference type="InterPro" id="IPR008906">
    <property type="entry name" value="HATC_C_dom"/>
</dbReference>
<dbReference type="InterPro" id="IPR012337">
    <property type="entry name" value="RNaseH-like_sf"/>
</dbReference>
<sequence>MGFKKRNSEYDNTPPICHNSVKRMILSFYNKKKKFYHSIMFIKPTSCEAERAFSITGHCITKKRSRISPDVVNALVFLKSYFINKNK</sequence>
<evidence type="ECO:0000313" key="2">
    <source>
        <dbReference type="EMBL" id="OAF72204.1"/>
    </source>
</evidence>
<name>A0A177BFD9_9BILA</name>
<dbReference type="GO" id="GO:0046983">
    <property type="term" value="F:protein dimerization activity"/>
    <property type="evidence" value="ECO:0007669"/>
    <property type="project" value="InterPro"/>
</dbReference>
<protein>
    <recommendedName>
        <fullName evidence="1">HAT C-terminal dimerisation domain-containing protein</fullName>
    </recommendedName>
</protein>
<proteinExistence type="predicted"/>
<reference evidence="2 3" key="1">
    <citation type="submission" date="2016-04" db="EMBL/GenBank/DDBJ databases">
        <title>The genome of Intoshia linei affirms orthonectids as highly simplified spiralians.</title>
        <authorList>
            <person name="Mikhailov K.V."/>
            <person name="Slusarev G.S."/>
            <person name="Nikitin M.A."/>
            <person name="Logacheva M.D."/>
            <person name="Penin A."/>
            <person name="Aleoshin V."/>
            <person name="Panchin Y.V."/>
        </authorList>
    </citation>
    <scope>NUCLEOTIDE SEQUENCE [LARGE SCALE GENOMIC DNA]</scope>
    <source>
        <strain evidence="2">Intl2013</strain>
        <tissue evidence="2">Whole animal</tissue>
    </source>
</reference>